<evidence type="ECO:0000313" key="3">
    <source>
        <dbReference type="EMBL" id="ABB41311.1"/>
    </source>
</evidence>
<protein>
    <submittedName>
        <fullName evidence="3">Chorismate binding enzyme</fullName>
        <ecNumber evidence="3">4.1.3.27</ecNumber>
    </submittedName>
</protein>
<reference evidence="3" key="1">
    <citation type="submission" date="2006-07" db="EMBL/GenBank/DDBJ databases">
        <title>Complete sequence of Thiomicrospira crunogena XCL-2.</title>
        <authorList>
            <consortium name="US DOE Joint Genome Institute"/>
            <person name="Copeland A."/>
            <person name="Lucas S."/>
            <person name="Lapidus A."/>
            <person name="Barry K."/>
            <person name="Detter J.C."/>
            <person name="Glavina del Rio T."/>
            <person name="Hammon N."/>
            <person name="Israni S."/>
            <person name="Dalin E."/>
            <person name="Tice H."/>
            <person name="Pitluck S."/>
            <person name="Chain P."/>
            <person name="Malfatti S."/>
            <person name="Shin M."/>
            <person name="Vergez L."/>
            <person name="Schmutz J."/>
            <person name="Larimer F."/>
            <person name="Land M."/>
            <person name="Hauser L."/>
            <person name="Kyrpides N."/>
            <person name="Lykidis A."/>
            <person name="Scott K.M."/>
            <person name="Sievert S."/>
            <person name="Kerfeld C."/>
            <person name="Freyermuth S."/>
            <person name="Dobrinski K."/>
            <person name="Boller A."/>
            <person name="Fitzpatrick K."/>
            <person name="Thoma P."/>
            <person name="Moore J."/>
            <person name="Richardson P."/>
        </authorList>
    </citation>
    <scope>NUCLEOTIDE SEQUENCE</scope>
    <source>
        <strain evidence="3">XCL-2</strain>
    </source>
</reference>
<dbReference type="HOGENOM" id="CLU_006493_7_2_6"/>
<proteinExistence type="predicted"/>
<dbReference type="GO" id="GO:0004049">
    <property type="term" value="F:anthranilate synthase activity"/>
    <property type="evidence" value="ECO:0007669"/>
    <property type="project" value="UniProtKB-EC"/>
</dbReference>
<dbReference type="SUPFAM" id="SSF56322">
    <property type="entry name" value="ADC synthase"/>
    <property type="match status" value="1"/>
</dbReference>
<name>Q31HR2_HYDCU</name>
<dbReference type="AlphaFoldDB" id="Q31HR2"/>
<dbReference type="GO" id="GO:0000162">
    <property type="term" value="P:L-tryptophan biosynthetic process"/>
    <property type="evidence" value="ECO:0007669"/>
    <property type="project" value="TreeGrafter"/>
</dbReference>
<dbReference type="OrthoDB" id="9803598at2"/>
<dbReference type="EC" id="4.1.3.27" evidence="3"/>
<dbReference type="PANTHER" id="PTHR11236:SF9">
    <property type="entry name" value="ANTHRANILATE SYNTHASE COMPONENT 1"/>
    <property type="match status" value="1"/>
</dbReference>
<dbReference type="Pfam" id="PF00425">
    <property type="entry name" value="Chorismate_bind"/>
    <property type="match status" value="1"/>
</dbReference>
<dbReference type="InterPro" id="IPR019999">
    <property type="entry name" value="Anth_synth_I-like"/>
</dbReference>
<dbReference type="Gene3D" id="3.60.120.10">
    <property type="entry name" value="Anthranilate synthase"/>
    <property type="match status" value="1"/>
</dbReference>
<feature type="domain" description="Anthranilate synthase component I N-terminal" evidence="2">
    <location>
        <begin position="25"/>
        <end position="140"/>
    </location>
</feature>
<dbReference type="EMBL" id="CP000109">
    <property type="protein sequence ID" value="ABB41311.1"/>
    <property type="molecule type" value="Genomic_DNA"/>
</dbReference>
<dbReference type="NCBIfam" id="NF006563">
    <property type="entry name" value="PRK09070.1"/>
    <property type="match status" value="1"/>
</dbReference>
<organism evidence="3">
    <name type="scientific">Hydrogenovibrio crunogenus (strain DSM 25203 / XCL-2)</name>
    <name type="common">Thiomicrospira crunogena</name>
    <dbReference type="NCBI Taxonomy" id="317025"/>
    <lineage>
        <taxon>Bacteria</taxon>
        <taxon>Pseudomonadati</taxon>
        <taxon>Pseudomonadota</taxon>
        <taxon>Gammaproteobacteria</taxon>
        <taxon>Thiotrichales</taxon>
        <taxon>Piscirickettsiaceae</taxon>
        <taxon>Hydrogenovibrio</taxon>
    </lineage>
</organism>
<dbReference type="PANTHER" id="PTHR11236">
    <property type="entry name" value="AMINOBENZOATE/ANTHRANILATE SYNTHASE"/>
    <property type="match status" value="1"/>
</dbReference>
<dbReference type="InterPro" id="IPR006805">
    <property type="entry name" value="Anth_synth_I_N"/>
</dbReference>
<dbReference type="InterPro" id="IPR005801">
    <property type="entry name" value="ADC_synthase"/>
</dbReference>
<dbReference type="Pfam" id="PF04715">
    <property type="entry name" value="Anth_synt_I_N"/>
    <property type="match status" value="1"/>
</dbReference>
<sequence length="453" mass="51700">MTDTSSQLFQVRSEACATVDFLQLHQFLPDRYPFLLESVAHGALGRYDILFAFPQDKKILSSLESAEKFLTEFEDSFKAIKCETIETDLPFSGGWFGYFSYDYAQVVEPSLSLPASQLPLAILVRVPAAIIYDHQTKQIHFITETDFSHLLDEMQRDFNHAKAEPLKRQKIEIQQQSEEPEKKYLDGIKAIKEYILAGDIFQVNLSREWQLTLENDDYLSLYQSLRKNNPAPFAACVNWGDWQILSSSPERLVRYQSPWVETRPIAGTRKRSQDDASDKALIEELISHPKEIAEHIMLIDLERNDLGRICQPGSVEVNELMVVETYEHVHHIVSNVRGHLKDGMTPLEIIHATFPGGTITGCPKIRCMEIIAELEKMPRQAYTGSLGYINRDGSLDFNILIRTILKQHNQVSFRAGAGIVADSIPERELEESRHKAKGMLNALTLFKEESRDE</sequence>
<evidence type="ECO:0000259" key="1">
    <source>
        <dbReference type="Pfam" id="PF00425"/>
    </source>
</evidence>
<dbReference type="InterPro" id="IPR015890">
    <property type="entry name" value="Chorismate_C"/>
</dbReference>
<dbReference type="PRINTS" id="PR00095">
    <property type="entry name" value="ANTSNTHASEI"/>
</dbReference>
<dbReference type="STRING" id="317025.Tcr_0715"/>
<accession>Q31HR2</accession>
<gene>
    <name evidence="3" type="ordered locus">Tcr_0715</name>
</gene>
<feature type="domain" description="Chorismate-utilising enzyme C-terminal" evidence="1">
    <location>
        <begin position="181"/>
        <end position="435"/>
    </location>
</feature>
<keyword evidence="3" id="KW-0456">Lyase</keyword>
<dbReference type="KEGG" id="tcx:Tcr_0715"/>
<evidence type="ECO:0000259" key="2">
    <source>
        <dbReference type="Pfam" id="PF04715"/>
    </source>
</evidence>
<dbReference type="eggNOG" id="COG0147">
    <property type="taxonomic scope" value="Bacteria"/>
</dbReference>